<evidence type="ECO:0000313" key="3">
    <source>
        <dbReference type="EMBL" id="TXF13025.1"/>
    </source>
</evidence>
<evidence type="ECO:0000313" key="4">
    <source>
        <dbReference type="Proteomes" id="UP000321201"/>
    </source>
</evidence>
<evidence type="ECO:0008006" key="5">
    <source>
        <dbReference type="Google" id="ProtNLM"/>
    </source>
</evidence>
<accession>A0A5C7F016</accession>
<feature type="chain" id="PRO_5022821253" description="Glycine zipper domain-containing protein" evidence="2">
    <location>
        <begin position="27"/>
        <end position="234"/>
    </location>
</feature>
<organism evidence="3 4">
    <name type="scientific">Pelomicrobium methylotrophicum</name>
    <dbReference type="NCBI Taxonomy" id="2602750"/>
    <lineage>
        <taxon>Bacteria</taxon>
        <taxon>Pseudomonadati</taxon>
        <taxon>Pseudomonadota</taxon>
        <taxon>Hydrogenophilia</taxon>
        <taxon>Hydrogenophilia incertae sedis</taxon>
        <taxon>Pelomicrobium</taxon>
    </lineage>
</organism>
<evidence type="ECO:0000256" key="2">
    <source>
        <dbReference type="SAM" id="SignalP"/>
    </source>
</evidence>
<dbReference type="Proteomes" id="UP000321201">
    <property type="component" value="Unassembled WGS sequence"/>
</dbReference>
<dbReference type="AlphaFoldDB" id="A0A5C7F016"/>
<dbReference type="PROSITE" id="PS51257">
    <property type="entry name" value="PROKAR_LIPOPROTEIN"/>
    <property type="match status" value="1"/>
</dbReference>
<feature type="transmembrane region" description="Helical" evidence="1">
    <location>
        <begin position="67"/>
        <end position="85"/>
    </location>
</feature>
<dbReference type="OrthoDB" id="8969744at2"/>
<proteinExistence type="predicted"/>
<keyword evidence="2" id="KW-0732">Signal</keyword>
<dbReference type="EMBL" id="VPFL01000003">
    <property type="protein sequence ID" value="TXF13025.1"/>
    <property type="molecule type" value="Genomic_DNA"/>
</dbReference>
<keyword evidence="1" id="KW-0472">Membrane</keyword>
<evidence type="ECO:0000256" key="1">
    <source>
        <dbReference type="SAM" id="Phobius"/>
    </source>
</evidence>
<keyword evidence="4" id="KW-1185">Reference proteome</keyword>
<comment type="caution">
    <text evidence="3">The sequence shown here is derived from an EMBL/GenBank/DDBJ whole genome shotgun (WGS) entry which is preliminary data.</text>
</comment>
<reference evidence="3 4" key="1">
    <citation type="submission" date="2019-08" db="EMBL/GenBank/DDBJ databases">
        <title>Pelomicrobium methylotrophicum gen. nov., sp. nov. a moderately thermophilic, facultatively anaerobic, lithoautotrophic and methylotrophic bacterium isolated from a terrestrial mud volcano.</title>
        <authorList>
            <person name="Slobodkina G.B."/>
            <person name="Merkel A.Y."/>
            <person name="Slobodkin A.I."/>
        </authorList>
    </citation>
    <scope>NUCLEOTIDE SEQUENCE [LARGE SCALE GENOMIC DNA]</scope>
    <source>
        <strain evidence="3 4">SM250</strain>
    </source>
</reference>
<dbReference type="InParanoid" id="A0A5C7F016"/>
<keyword evidence="1" id="KW-1133">Transmembrane helix</keyword>
<sequence length="234" mass="24535">MTRWKSLSTTTVALALSLGVSGCATTGGSMSAEAASSSVECNEWLAAGIGAVLGGALAGSRDRLAGAAAGATVGVLACIAFNHYAQQTKSARQVQEDYQAKNAGRLPETTKLVRYDSRIEPSNKVSPGKQVTLVSDIEVVQGSRESAPARLEEEIVLVRPDGKETKARKAVNEGKGAGAWRSMFTIKLPQGVPQGEYPVRTVLYIDGRQVGSRETMLQVVSVAGGQRLAVVSPF</sequence>
<feature type="signal peptide" evidence="2">
    <location>
        <begin position="1"/>
        <end position="26"/>
    </location>
</feature>
<dbReference type="RefSeq" id="WP_147798669.1">
    <property type="nucleotide sequence ID" value="NZ_VPFL01000003.1"/>
</dbReference>
<protein>
    <recommendedName>
        <fullName evidence="5">Glycine zipper domain-containing protein</fullName>
    </recommendedName>
</protein>
<name>A0A5C7F016_9PROT</name>
<keyword evidence="1" id="KW-0812">Transmembrane</keyword>
<gene>
    <name evidence="3" type="ORF">FR698_02815</name>
</gene>